<organism evidence="3 4">
    <name type="scientific">Kiloniella spongiae</name>
    <dbReference type="NCBI Taxonomy" id="1489064"/>
    <lineage>
        <taxon>Bacteria</taxon>
        <taxon>Pseudomonadati</taxon>
        <taxon>Pseudomonadota</taxon>
        <taxon>Alphaproteobacteria</taxon>
        <taxon>Rhodospirillales</taxon>
        <taxon>Kiloniellaceae</taxon>
        <taxon>Kiloniella</taxon>
    </lineage>
</organism>
<dbReference type="InterPro" id="IPR036291">
    <property type="entry name" value="NAD(P)-bd_dom_sf"/>
</dbReference>
<evidence type="ECO:0000313" key="4">
    <source>
        <dbReference type="Proteomes" id="UP000035444"/>
    </source>
</evidence>
<gene>
    <name evidence="3" type="ORF">WH96_20240</name>
</gene>
<feature type="domain" description="Polysaccharide biosynthesis protein CapD-like" evidence="2">
    <location>
        <begin position="9"/>
        <end position="284"/>
    </location>
</feature>
<name>A0A0H2MQL0_9PROT</name>
<reference evidence="3 4" key="1">
    <citation type="submission" date="2015-03" db="EMBL/GenBank/DDBJ databases">
        <title>Genome Sequence of Kiloniella spongiae MEBiC09566, isolated from a marine sponge.</title>
        <authorList>
            <person name="Shao Z."/>
            <person name="Wang L."/>
            <person name="Li X."/>
        </authorList>
    </citation>
    <scope>NUCLEOTIDE SEQUENCE [LARGE SCALE GENOMIC DNA]</scope>
    <source>
        <strain evidence="3 4">MEBiC09566</strain>
    </source>
</reference>
<dbReference type="OrthoDB" id="9803111at2"/>
<accession>A0A0H2MQL0</accession>
<protein>
    <submittedName>
        <fullName evidence="3">UDP-glucose 4-epimerase</fullName>
    </submittedName>
</protein>
<keyword evidence="4" id="KW-1185">Reference proteome</keyword>
<dbReference type="Gene3D" id="3.40.50.720">
    <property type="entry name" value="NAD(P)-binding Rossmann-like Domain"/>
    <property type="match status" value="1"/>
</dbReference>
<dbReference type="CDD" id="cd05237">
    <property type="entry name" value="UDP_invert_4-6DH_SDR_e"/>
    <property type="match status" value="1"/>
</dbReference>
<comment type="similarity">
    <text evidence="1">Belongs to the polysaccharide synthase family.</text>
</comment>
<dbReference type="RefSeq" id="WP_047766070.1">
    <property type="nucleotide sequence ID" value="NZ_LAQL01000024.1"/>
</dbReference>
<proteinExistence type="inferred from homology"/>
<dbReference type="PANTHER" id="PTHR43318">
    <property type="entry name" value="UDP-N-ACETYLGLUCOSAMINE 4,6-DEHYDRATASE"/>
    <property type="match status" value="1"/>
</dbReference>
<dbReference type="Proteomes" id="UP000035444">
    <property type="component" value="Unassembled WGS sequence"/>
</dbReference>
<evidence type="ECO:0000313" key="3">
    <source>
        <dbReference type="EMBL" id="KLN58955.1"/>
    </source>
</evidence>
<dbReference type="EMBL" id="LAQL01000024">
    <property type="protein sequence ID" value="KLN58955.1"/>
    <property type="molecule type" value="Genomic_DNA"/>
</dbReference>
<evidence type="ECO:0000256" key="1">
    <source>
        <dbReference type="ARBA" id="ARBA00007430"/>
    </source>
</evidence>
<evidence type="ECO:0000259" key="2">
    <source>
        <dbReference type="Pfam" id="PF02719"/>
    </source>
</evidence>
<dbReference type="SUPFAM" id="SSF51735">
    <property type="entry name" value="NAD(P)-binding Rossmann-fold domains"/>
    <property type="match status" value="1"/>
</dbReference>
<dbReference type="STRING" id="1489064.WH96_20240"/>
<dbReference type="PANTHER" id="PTHR43318:SF2">
    <property type="entry name" value="UDP-N-ACETYLGLUCOSAMINE 4,6-DEHYDRATASE (INVERTING)"/>
    <property type="match status" value="1"/>
</dbReference>
<dbReference type="InterPro" id="IPR003869">
    <property type="entry name" value="Polysac_CapD-like"/>
</dbReference>
<dbReference type="AlphaFoldDB" id="A0A0H2MQL0"/>
<comment type="caution">
    <text evidence="3">The sequence shown here is derived from an EMBL/GenBank/DDBJ whole genome shotgun (WGS) entry which is preliminary data.</text>
</comment>
<dbReference type="PATRIC" id="fig|1489064.4.peg.1877"/>
<dbReference type="InterPro" id="IPR051203">
    <property type="entry name" value="Polysaccharide_Synthase-Rel"/>
</dbReference>
<dbReference type="Pfam" id="PF02719">
    <property type="entry name" value="Polysacc_synt_2"/>
    <property type="match status" value="1"/>
</dbReference>
<sequence>MTSLKNKTVLITGGTGSFGRAVTKRLLAEGEISRIIVFSRDEKKQHDMRLTYTDPRLDFEIGDVRDERRLFRVMKGVDMVFHAAALKHVPACEFFPMEAVKTNIIGTDNVIDAVQHHGVEKVVVLSTDKAAYPVNAMGCSKMMMEKVMIARAQAHMGDTNSILCGVRYGNVLFSRGSVLPLFFDQIRQGRPLTITNPDMTRFLMPLSDAIELVLHALRNGNTGDLFIHKAKAANIATVAKACLKLAGADNPVKIIGIRGGEKMDETLATSEELARAEDQGHYWRIPCEHGHDPDRFLSDGKPKVSDTAAFTSANAEQMNEATICEMLQPLPEFMEIITSV</sequence>